<dbReference type="GeneTree" id="ENSGT00390000003986"/>
<evidence type="ECO:0000256" key="1">
    <source>
        <dbReference type="ARBA" id="ARBA00000885"/>
    </source>
</evidence>
<dbReference type="InterPro" id="IPR019193">
    <property type="entry name" value="UBQ-conj_enz_E2-bd_prot"/>
</dbReference>
<evidence type="ECO:0000256" key="5">
    <source>
        <dbReference type="ARBA" id="ARBA00032234"/>
    </source>
</evidence>
<dbReference type="GO" id="GO:0006513">
    <property type="term" value="P:protein monoubiquitination"/>
    <property type="evidence" value="ECO:0007669"/>
    <property type="project" value="TreeGrafter"/>
</dbReference>
<comment type="subunit">
    <text evidence="8">Interacts with UBE2C/UbcH10 (E2 ubiquitin-conjugating enzyme). In vitro, interacts with cyclin-B.</text>
</comment>
<evidence type="ECO:0000313" key="9">
    <source>
        <dbReference type="Ensembl" id="ENSGMOP00000006713.2"/>
    </source>
</evidence>
<dbReference type="OMA" id="DCFTGDS"/>
<dbReference type="EC" id="2.3.2.26" evidence="2"/>
<evidence type="ECO:0000256" key="2">
    <source>
        <dbReference type="ARBA" id="ARBA00012485"/>
    </source>
</evidence>
<dbReference type="GO" id="GO:0061074">
    <property type="term" value="P:regulation of neural retina development"/>
    <property type="evidence" value="ECO:0007669"/>
    <property type="project" value="Ensembl"/>
</dbReference>
<dbReference type="GO" id="GO:0005829">
    <property type="term" value="C:cytosol"/>
    <property type="evidence" value="ECO:0007669"/>
    <property type="project" value="TreeGrafter"/>
</dbReference>
<dbReference type="AlphaFoldDB" id="A0A8C4Z472"/>
<dbReference type="Proteomes" id="UP000694546">
    <property type="component" value="Chromosome 11"/>
</dbReference>
<dbReference type="GeneID" id="115553721"/>
<accession>A0A8C4Z472</accession>
<comment type="function">
    <text evidence="7">E3 ubiquitin-protein ligase which accepts ubiquitin from specific E2 ubiquitin-conjugating enzymes, and transfers it to substrates, generally promoting their degradation by the proteasome. Independently of its E3 ubiquitin-protein ligase activity, acts as an inhibitor of CPSF3 endonuclease activity by blocking CPSF3 active site.</text>
</comment>
<proteinExistence type="predicted"/>
<dbReference type="GO" id="GO:0043161">
    <property type="term" value="P:proteasome-mediated ubiquitin-dependent protein catabolic process"/>
    <property type="evidence" value="ECO:0007669"/>
    <property type="project" value="TreeGrafter"/>
</dbReference>
<dbReference type="Ensembl" id="ENSGMOT00000006907.2">
    <property type="protein sequence ID" value="ENSGMOP00000006713.2"/>
    <property type="gene ID" value="ENSGMOG00000006322.2"/>
</dbReference>
<dbReference type="GO" id="GO:0030332">
    <property type="term" value="F:cyclin binding"/>
    <property type="evidence" value="ECO:0007669"/>
    <property type="project" value="TreeGrafter"/>
</dbReference>
<protein>
    <recommendedName>
        <fullName evidence="3">E3 ubiquitin-protein ligase E3D</fullName>
        <ecNumber evidence="2">2.3.2.26</ecNumber>
    </recommendedName>
    <alternativeName>
        <fullName evidence="6">HECT-type E3 ubiquitin transferase E3D</fullName>
    </alternativeName>
    <alternativeName>
        <fullName evidence="5">UbcH10-binding protein with a HECT-like domain</fullName>
    </alternativeName>
    <alternativeName>
        <fullName evidence="4">Ubiquitin-conjugating enzyme E2C-binding protein</fullName>
    </alternativeName>
</protein>
<gene>
    <name evidence="9" type="primary">UBE3D</name>
    <name evidence="9" type="synonym">ube3d</name>
</gene>
<reference evidence="9" key="1">
    <citation type="submission" date="2025-08" db="UniProtKB">
        <authorList>
            <consortium name="Ensembl"/>
        </authorList>
    </citation>
    <scope>IDENTIFICATION</scope>
</reference>
<dbReference type="GO" id="GO:0005634">
    <property type="term" value="C:nucleus"/>
    <property type="evidence" value="ECO:0007669"/>
    <property type="project" value="TreeGrafter"/>
</dbReference>
<evidence type="ECO:0000256" key="8">
    <source>
        <dbReference type="ARBA" id="ARBA00064185"/>
    </source>
</evidence>
<dbReference type="GO" id="GO:0031624">
    <property type="term" value="F:ubiquitin conjugating enzyme binding"/>
    <property type="evidence" value="ECO:0007669"/>
    <property type="project" value="TreeGrafter"/>
</dbReference>
<dbReference type="GO" id="GO:0061630">
    <property type="term" value="F:ubiquitin protein ligase activity"/>
    <property type="evidence" value="ECO:0007669"/>
    <property type="project" value="UniProtKB-EC"/>
</dbReference>
<dbReference type="PANTHER" id="PTHR31531">
    <property type="entry name" value="E3 UBIQUITIN-PROTEIN LIGASE E3D FAMILY MEMBER"/>
    <property type="match status" value="1"/>
</dbReference>
<dbReference type="GO" id="GO:0000209">
    <property type="term" value="P:protein polyubiquitination"/>
    <property type="evidence" value="ECO:0007669"/>
    <property type="project" value="TreeGrafter"/>
</dbReference>
<evidence type="ECO:0000256" key="7">
    <source>
        <dbReference type="ARBA" id="ARBA00053831"/>
    </source>
</evidence>
<evidence type="ECO:0000256" key="3">
    <source>
        <dbReference type="ARBA" id="ARBA00013646"/>
    </source>
</evidence>
<name>A0A8C4Z472_GADMO</name>
<dbReference type="OrthoDB" id="66510at2759"/>
<sequence>MAATRTSRVGLFVELRKRLKTGMLIIGKDLVNDPTEVSVAGGDGSLDISTAHGLLSLALPAGVSLEPGSCVQTAACDEELHFRMRINVDQSTDDEGIGSPIERLQTKDSYCFHCQGCRTRLLDDRVFQRVLPLPNGNWNAIVDDWCCHPDPFANLKLLPRAQDCLLGDTFFLLTRDASCQDTLVEEVTRVGTDASQDPKKSCRRLVSISCQSCSAVLGEALAPDSLKFYITQVVVDLSVGGSQVEAAVSRSLFLEQSVAARMLELSNTLSVFHFAIQTPDEKPFLLIWLLNTDSVMVSVAEASVRQVDGSVSPGPEEADGECLSSQARPALKLLWIVCSDEGFAQREIVGSWETNAIGHPLILPLTVCEELLQAMEDTNALLPSVLRHMRSYQVSYLRL</sequence>
<dbReference type="RefSeq" id="XP_030226065.1">
    <property type="nucleotide sequence ID" value="XM_030370205.1"/>
</dbReference>
<reference evidence="9" key="2">
    <citation type="submission" date="2025-09" db="UniProtKB">
        <authorList>
            <consortium name="Ensembl"/>
        </authorList>
    </citation>
    <scope>IDENTIFICATION</scope>
</reference>
<dbReference type="GO" id="GO:0045765">
    <property type="term" value="P:regulation of angiogenesis"/>
    <property type="evidence" value="ECO:0007669"/>
    <property type="project" value="Ensembl"/>
</dbReference>
<keyword evidence="10" id="KW-1185">Reference proteome</keyword>
<organism evidence="9 10">
    <name type="scientific">Gadus morhua</name>
    <name type="common">Atlantic cod</name>
    <dbReference type="NCBI Taxonomy" id="8049"/>
    <lineage>
        <taxon>Eukaryota</taxon>
        <taxon>Metazoa</taxon>
        <taxon>Chordata</taxon>
        <taxon>Craniata</taxon>
        <taxon>Vertebrata</taxon>
        <taxon>Euteleostomi</taxon>
        <taxon>Actinopterygii</taxon>
        <taxon>Neopterygii</taxon>
        <taxon>Teleostei</taxon>
        <taxon>Neoteleostei</taxon>
        <taxon>Acanthomorphata</taxon>
        <taxon>Zeiogadaria</taxon>
        <taxon>Gadariae</taxon>
        <taxon>Gadiformes</taxon>
        <taxon>Gadoidei</taxon>
        <taxon>Gadidae</taxon>
        <taxon>Gadus</taxon>
    </lineage>
</organism>
<dbReference type="GO" id="GO:1902908">
    <property type="term" value="P:regulation of melanosome transport"/>
    <property type="evidence" value="ECO:0007669"/>
    <property type="project" value="Ensembl"/>
</dbReference>
<evidence type="ECO:0000256" key="6">
    <source>
        <dbReference type="ARBA" id="ARBA00032298"/>
    </source>
</evidence>
<evidence type="ECO:0000313" key="10">
    <source>
        <dbReference type="Proteomes" id="UP000694546"/>
    </source>
</evidence>
<dbReference type="GO" id="GO:0000151">
    <property type="term" value="C:ubiquitin ligase complex"/>
    <property type="evidence" value="ECO:0007669"/>
    <property type="project" value="TreeGrafter"/>
</dbReference>
<evidence type="ECO:0000256" key="4">
    <source>
        <dbReference type="ARBA" id="ARBA00029737"/>
    </source>
</evidence>
<dbReference type="GO" id="GO:0051865">
    <property type="term" value="P:protein autoubiquitination"/>
    <property type="evidence" value="ECO:0007669"/>
    <property type="project" value="TreeGrafter"/>
</dbReference>
<dbReference type="Pfam" id="PF09814">
    <property type="entry name" value="HECT_2"/>
    <property type="match status" value="1"/>
</dbReference>
<comment type="catalytic activity">
    <reaction evidence="1">
        <text>S-ubiquitinyl-[E2 ubiquitin-conjugating enzyme]-L-cysteine + [acceptor protein]-L-lysine = [E2 ubiquitin-conjugating enzyme]-L-cysteine + N(6)-ubiquitinyl-[acceptor protein]-L-lysine.</text>
        <dbReference type="EC" id="2.3.2.26"/>
    </reaction>
</comment>
<dbReference type="PANTHER" id="PTHR31531:SF2">
    <property type="entry name" value="E3 UBIQUITIN-PROTEIN LIGASE E3D"/>
    <property type="match status" value="1"/>
</dbReference>